<dbReference type="HOGENOM" id="CLU_048437_0_2_9"/>
<dbReference type="InterPro" id="IPR023468">
    <property type="entry name" value="Riboflavin_kinase"/>
</dbReference>
<dbReference type="InterPro" id="IPR015864">
    <property type="entry name" value="FAD_synthase"/>
</dbReference>
<dbReference type="SUPFAM" id="SSF52374">
    <property type="entry name" value="Nucleotidylyl transferase"/>
    <property type="match status" value="1"/>
</dbReference>
<dbReference type="eggNOG" id="COG0196">
    <property type="taxonomic scope" value="Bacteria"/>
</dbReference>
<comment type="pathway">
    <text evidence="1 14">Cofactor biosynthesis; FAD biosynthesis; FAD from FMN: step 1/1.</text>
</comment>
<accession>F4LU90</accession>
<reference evidence="17" key="1">
    <citation type="journal article" date="2013" name="Genome Announc.">
        <title>First genome sequence of a syntrophic acetate-oxidizing bacterium, Tepidanaerobacter acetatoxydans strain Re1.</title>
        <authorList>
            <person name="Manzoor S."/>
            <person name="Bongcam-Rudloff E."/>
            <person name="Schnurer A."/>
            <person name="Muller B."/>
        </authorList>
    </citation>
    <scope>NUCLEOTIDE SEQUENCE [LARGE SCALE GENOMIC DNA]</scope>
    <source>
        <strain evidence="17">Re1</strain>
    </source>
</reference>
<dbReference type="SUPFAM" id="SSF82114">
    <property type="entry name" value="Riboflavin kinase-like"/>
    <property type="match status" value="1"/>
</dbReference>
<comment type="catalytic activity">
    <reaction evidence="12 14">
        <text>riboflavin + ATP = FMN + ADP + H(+)</text>
        <dbReference type="Rhea" id="RHEA:14357"/>
        <dbReference type="ChEBI" id="CHEBI:15378"/>
        <dbReference type="ChEBI" id="CHEBI:30616"/>
        <dbReference type="ChEBI" id="CHEBI:57986"/>
        <dbReference type="ChEBI" id="CHEBI:58210"/>
        <dbReference type="ChEBI" id="CHEBI:456216"/>
        <dbReference type="EC" id="2.7.1.26"/>
    </reaction>
</comment>
<dbReference type="NCBIfam" id="NF004162">
    <property type="entry name" value="PRK05627.1-5"/>
    <property type="match status" value="1"/>
</dbReference>
<dbReference type="InterPro" id="IPR014729">
    <property type="entry name" value="Rossmann-like_a/b/a_fold"/>
</dbReference>
<dbReference type="InterPro" id="IPR002606">
    <property type="entry name" value="Riboflavin_kinase_bac"/>
</dbReference>
<dbReference type="UniPathway" id="UPA00276">
    <property type="reaction ID" value="UER00406"/>
</dbReference>
<comment type="catalytic activity">
    <reaction evidence="13 14">
        <text>FMN + ATP + H(+) = FAD + diphosphate</text>
        <dbReference type="Rhea" id="RHEA:17237"/>
        <dbReference type="ChEBI" id="CHEBI:15378"/>
        <dbReference type="ChEBI" id="CHEBI:30616"/>
        <dbReference type="ChEBI" id="CHEBI:33019"/>
        <dbReference type="ChEBI" id="CHEBI:57692"/>
        <dbReference type="ChEBI" id="CHEBI:58210"/>
        <dbReference type="EC" id="2.7.7.2"/>
    </reaction>
</comment>
<keyword evidence="7 14" id="KW-0547">Nucleotide-binding</keyword>
<gene>
    <name evidence="16" type="ordered locus">TEPIRE1_1385</name>
</gene>
<evidence type="ECO:0000256" key="8">
    <source>
        <dbReference type="ARBA" id="ARBA00022777"/>
    </source>
</evidence>
<dbReference type="STRING" id="1209989.TepRe1_1274"/>
<dbReference type="NCBIfam" id="NF004160">
    <property type="entry name" value="PRK05627.1-3"/>
    <property type="match status" value="1"/>
</dbReference>
<keyword evidence="3 14" id="KW-0285">Flavoprotein</keyword>
<evidence type="ECO:0000256" key="12">
    <source>
        <dbReference type="ARBA" id="ARBA00047880"/>
    </source>
</evidence>
<evidence type="ECO:0000256" key="14">
    <source>
        <dbReference type="PIRNR" id="PIRNR004491"/>
    </source>
</evidence>
<feature type="domain" description="Riboflavin kinase" evidence="15">
    <location>
        <begin position="182"/>
        <end position="306"/>
    </location>
</feature>
<keyword evidence="8 14" id="KW-0418">Kinase</keyword>
<keyword evidence="17" id="KW-1185">Reference proteome</keyword>
<dbReference type="GO" id="GO:0005524">
    <property type="term" value="F:ATP binding"/>
    <property type="evidence" value="ECO:0007669"/>
    <property type="project" value="UniProtKB-UniRule"/>
</dbReference>
<proteinExistence type="inferred from homology"/>
<dbReference type="CDD" id="cd02064">
    <property type="entry name" value="FAD_synthetase_N"/>
    <property type="match status" value="1"/>
</dbReference>
<evidence type="ECO:0000256" key="7">
    <source>
        <dbReference type="ARBA" id="ARBA00022741"/>
    </source>
</evidence>
<keyword evidence="4 14" id="KW-0288">FMN</keyword>
<dbReference type="Gene3D" id="3.40.50.620">
    <property type="entry name" value="HUPs"/>
    <property type="match status" value="1"/>
</dbReference>
<dbReference type="GO" id="GO:0009231">
    <property type="term" value="P:riboflavin biosynthetic process"/>
    <property type="evidence" value="ECO:0007669"/>
    <property type="project" value="InterPro"/>
</dbReference>
<dbReference type="Pfam" id="PF01687">
    <property type="entry name" value="Flavokinase"/>
    <property type="match status" value="1"/>
</dbReference>
<dbReference type="UniPathway" id="UPA00277">
    <property type="reaction ID" value="UER00407"/>
</dbReference>
<evidence type="ECO:0000256" key="13">
    <source>
        <dbReference type="ARBA" id="ARBA00049494"/>
    </source>
</evidence>
<dbReference type="GO" id="GO:0008531">
    <property type="term" value="F:riboflavin kinase activity"/>
    <property type="evidence" value="ECO:0007669"/>
    <property type="project" value="UniProtKB-UniRule"/>
</dbReference>
<dbReference type="GO" id="GO:0009398">
    <property type="term" value="P:FMN biosynthetic process"/>
    <property type="evidence" value="ECO:0007669"/>
    <property type="project" value="UniProtKB-UniRule"/>
</dbReference>
<keyword evidence="10 14" id="KW-0067">ATP-binding</keyword>
<dbReference type="Pfam" id="PF06574">
    <property type="entry name" value="FAD_syn"/>
    <property type="match status" value="1"/>
</dbReference>
<dbReference type="EMBL" id="HF563609">
    <property type="protein sequence ID" value="CCP26123.1"/>
    <property type="molecule type" value="Genomic_DNA"/>
</dbReference>
<organism evidence="16 17">
    <name type="scientific">Tepidanaerobacter acetatoxydans (strain DSM 21804 / JCM 16047 / Re1)</name>
    <dbReference type="NCBI Taxonomy" id="1209989"/>
    <lineage>
        <taxon>Bacteria</taxon>
        <taxon>Bacillati</taxon>
        <taxon>Bacillota</taxon>
        <taxon>Clostridia</taxon>
        <taxon>Thermosediminibacterales</taxon>
        <taxon>Tepidanaerobacteraceae</taxon>
        <taxon>Tepidanaerobacter</taxon>
    </lineage>
</organism>
<dbReference type="InterPro" id="IPR023465">
    <property type="entry name" value="Riboflavin_kinase_dom_sf"/>
</dbReference>
<dbReference type="PATRIC" id="fig|1209989.3.peg.1551"/>
<dbReference type="Proteomes" id="UP000010802">
    <property type="component" value="Chromosome"/>
</dbReference>
<dbReference type="EC" id="2.7.1.26" evidence="14"/>
<comment type="similarity">
    <text evidence="14">Belongs to the ribF family.</text>
</comment>
<evidence type="ECO:0000313" key="16">
    <source>
        <dbReference type="EMBL" id="CCP26123.1"/>
    </source>
</evidence>
<keyword evidence="5 14" id="KW-0808">Transferase</keyword>
<comment type="pathway">
    <text evidence="2 14">Cofactor biosynthesis; FMN biosynthesis; FMN from riboflavin (ATP route): step 1/1.</text>
</comment>
<keyword evidence="6 14" id="KW-0548">Nucleotidyltransferase</keyword>
<dbReference type="PANTHER" id="PTHR22749:SF6">
    <property type="entry name" value="RIBOFLAVIN KINASE"/>
    <property type="match status" value="1"/>
</dbReference>
<evidence type="ECO:0000256" key="5">
    <source>
        <dbReference type="ARBA" id="ARBA00022679"/>
    </source>
</evidence>
<keyword evidence="11" id="KW-0511">Multifunctional enzyme</keyword>
<dbReference type="KEGG" id="tae:TepiRe1_1385"/>
<dbReference type="PIRSF" id="PIRSF004491">
    <property type="entry name" value="FAD_Synth"/>
    <property type="match status" value="1"/>
</dbReference>
<evidence type="ECO:0000313" key="17">
    <source>
        <dbReference type="Proteomes" id="UP000010802"/>
    </source>
</evidence>
<name>F4LU90_TEPAE</name>
<evidence type="ECO:0000256" key="2">
    <source>
        <dbReference type="ARBA" id="ARBA00005201"/>
    </source>
</evidence>
<keyword evidence="9 14" id="KW-0274">FAD</keyword>
<evidence type="ECO:0000256" key="3">
    <source>
        <dbReference type="ARBA" id="ARBA00022630"/>
    </source>
</evidence>
<dbReference type="AlphaFoldDB" id="F4LU90"/>
<evidence type="ECO:0000256" key="11">
    <source>
        <dbReference type="ARBA" id="ARBA00023268"/>
    </source>
</evidence>
<dbReference type="OrthoDB" id="9803667at2"/>
<evidence type="ECO:0000256" key="6">
    <source>
        <dbReference type="ARBA" id="ARBA00022695"/>
    </source>
</evidence>
<protein>
    <recommendedName>
        <fullName evidence="14">Riboflavin biosynthesis protein</fullName>
    </recommendedName>
    <domain>
        <recommendedName>
            <fullName evidence="14">Riboflavin kinase</fullName>
            <ecNumber evidence="14">2.7.1.26</ecNumber>
        </recommendedName>
        <alternativeName>
            <fullName evidence="14">Flavokinase</fullName>
        </alternativeName>
    </domain>
    <domain>
        <recommendedName>
            <fullName evidence="14">FMN adenylyltransferase</fullName>
            <ecNumber evidence="14">2.7.7.2</ecNumber>
        </recommendedName>
        <alternativeName>
            <fullName evidence="14">FAD pyrophosphorylase</fullName>
        </alternativeName>
        <alternativeName>
            <fullName evidence="14">FAD synthase</fullName>
        </alternativeName>
    </domain>
</protein>
<dbReference type="PANTHER" id="PTHR22749">
    <property type="entry name" value="RIBOFLAVIN KINASE/FMN ADENYLYLTRANSFERASE"/>
    <property type="match status" value="1"/>
</dbReference>
<evidence type="ECO:0000256" key="9">
    <source>
        <dbReference type="ARBA" id="ARBA00022827"/>
    </source>
</evidence>
<dbReference type="RefSeq" id="WP_013778343.1">
    <property type="nucleotide sequence ID" value="NC_015519.1"/>
</dbReference>
<evidence type="ECO:0000256" key="1">
    <source>
        <dbReference type="ARBA" id="ARBA00004726"/>
    </source>
</evidence>
<evidence type="ECO:0000259" key="15">
    <source>
        <dbReference type="SMART" id="SM00904"/>
    </source>
</evidence>
<dbReference type="InterPro" id="IPR015865">
    <property type="entry name" value="Riboflavin_kinase_bac/euk"/>
</dbReference>
<dbReference type="KEGG" id="tep:TepRe1_1274"/>
<dbReference type="Gene3D" id="2.40.30.30">
    <property type="entry name" value="Riboflavin kinase-like"/>
    <property type="match status" value="1"/>
</dbReference>
<evidence type="ECO:0000256" key="4">
    <source>
        <dbReference type="ARBA" id="ARBA00022643"/>
    </source>
</evidence>
<dbReference type="GO" id="GO:0006747">
    <property type="term" value="P:FAD biosynthetic process"/>
    <property type="evidence" value="ECO:0007669"/>
    <property type="project" value="UniProtKB-UniRule"/>
</dbReference>
<dbReference type="FunFam" id="3.40.50.620:FF:000021">
    <property type="entry name" value="Riboflavin biosynthesis protein"/>
    <property type="match status" value="1"/>
</dbReference>
<sequence length="308" mass="35165">MKIYHELSSLQIANCTACGIGNFDGIHKGHQKLIKELLRSSQLRNIDSLIFTFEPHPSKVLSSDNNVKFIMTPNQKQQIMKSYGIDHFILAPFTLEFSRINYKDFIYDILINKCNAKVIVVGYNYRFGYKSEGTAHTLKEICHKEGIDTIIIPPVKYKGQIISSTFIRNLIEKGDMKSAAEFLGRPFTVEGFVQHGNGIGKKLGFPTANILPEQELILPPRGVYAVLVRWKDNIYKGVANLGIKPTFNGDSIWLETHLFNFSKKLYGEKLEVMFIDNLRREIKFNTAEALAMQIQNDFIRAMEILKLI</sequence>
<evidence type="ECO:0000256" key="10">
    <source>
        <dbReference type="ARBA" id="ARBA00022840"/>
    </source>
</evidence>
<accession>L0S2N8</accession>
<dbReference type="GO" id="GO:0003919">
    <property type="term" value="F:FMN adenylyltransferase activity"/>
    <property type="evidence" value="ECO:0007669"/>
    <property type="project" value="UniProtKB-UniRule"/>
</dbReference>
<dbReference type="EC" id="2.7.7.2" evidence="14"/>
<dbReference type="SMART" id="SM00904">
    <property type="entry name" value="Flavokinase"/>
    <property type="match status" value="1"/>
</dbReference>
<dbReference type="NCBIfam" id="TIGR00083">
    <property type="entry name" value="ribF"/>
    <property type="match status" value="1"/>
</dbReference>